<dbReference type="InterPro" id="IPR024660">
    <property type="entry name" value="UCS_central_dom"/>
</dbReference>
<dbReference type="GO" id="GO:0051879">
    <property type="term" value="F:Hsp90 protein binding"/>
    <property type="evidence" value="ECO:0007669"/>
    <property type="project" value="TreeGrafter"/>
</dbReference>
<dbReference type="InterPro" id="IPR016024">
    <property type="entry name" value="ARM-type_fold"/>
</dbReference>
<feature type="region of interest" description="Disordered" evidence="3">
    <location>
        <begin position="255"/>
        <end position="280"/>
    </location>
</feature>
<dbReference type="Pfam" id="PF11701">
    <property type="entry name" value="UNC45-central"/>
    <property type="match status" value="1"/>
</dbReference>
<name>I2FP80_USTHO</name>
<dbReference type="OMA" id="DINCLPR"/>
<evidence type="ECO:0000259" key="4">
    <source>
        <dbReference type="Pfam" id="PF11701"/>
    </source>
</evidence>
<evidence type="ECO:0000313" key="6">
    <source>
        <dbReference type="Proteomes" id="UP000006174"/>
    </source>
</evidence>
<dbReference type="SUPFAM" id="SSF48371">
    <property type="entry name" value="ARM repeat"/>
    <property type="match status" value="1"/>
</dbReference>
<dbReference type="Gene3D" id="1.25.10.10">
    <property type="entry name" value="Leucine-rich Repeat Variant"/>
    <property type="match status" value="1"/>
</dbReference>
<comment type="subcellular location">
    <subcellularLocation>
        <location evidence="1">Cytoplasm</location>
    </subcellularLocation>
</comment>
<dbReference type="Proteomes" id="UP000006174">
    <property type="component" value="Unassembled WGS sequence"/>
</dbReference>
<feature type="domain" description="UNC-45/Cro1/She4 central" evidence="4">
    <location>
        <begin position="61"/>
        <end position="210"/>
    </location>
</feature>
<dbReference type="eggNOG" id="KOG4151">
    <property type="taxonomic scope" value="Eukaryota"/>
</dbReference>
<reference evidence="5 6" key="1">
    <citation type="journal article" date="2012" name="Plant Cell">
        <title>Genome comparison of barley and maize smut fungi reveals targeted loss of RNA silencing components and species-specific presence of transposable elements.</title>
        <authorList>
            <person name="Laurie J.D."/>
            <person name="Ali S."/>
            <person name="Linning R."/>
            <person name="Mannhaupt G."/>
            <person name="Wong P."/>
            <person name="Gueldener U."/>
            <person name="Muensterkoetter M."/>
            <person name="Moore R."/>
            <person name="Kahmann R."/>
            <person name="Bakkeren G."/>
            <person name="Schirawski J."/>
        </authorList>
    </citation>
    <scope>NUCLEOTIDE SEQUENCE [LARGE SCALE GENOMIC DNA]</scope>
    <source>
        <strain evidence="6">Uh4875-4</strain>
    </source>
</reference>
<feature type="compositionally biased region" description="Low complexity" evidence="3">
    <location>
        <begin position="255"/>
        <end position="266"/>
    </location>
</feature>
<dbReference type="AlphaFoldDB" id="I2FP80"/>
<dbReference type="HOGENOM" id="CLU_316894_0_0_1"/>
<dbReference type="InterPro" id="IPR011989">
    <property type="entry name" value="ARM-like"/>
</dbReference>
<evidence type="ECO:0000256" key="2">
    <source>
        <dbReference type="ARBA" id="ARBA00022490"/>
    </source>
</evidence>
<dbReference type="GO" id="GO:0005737">
    <property type="term" value="C:cytoplasm"/>
    <property type="evidence" value="ECO:0007669"/>
    <property type="project" value="UniProtKB-SubCell"/>
</dbReference>
<evidence type="ECO:0000256" key="1">
    <source>
        <dbReference type="ARBA" id="ARBA00004496"/>
    </source>
</evidence>
<evidence type="ECO:0000313" key="5">
    <source>
        <dbReference type="EMBL" id="CCF48723.1"/>
    </source>
</evidence>
<comment type="caution">
    <text evidence="5">The sequence shown here is derived from an EMBL/GenBank/DDBJ whole genome shotgun (WGS) entry which is preliminary data.</text>
</comment>
<keyword evidence="2" id="KW-0963">Cytoplasm</keyword>
<accession>I2FP80</accession>
<dbReference type="STRING" id="1128400.I2FP80"/>
<dbReference type="PANTHER" id="PTHR45994:SF1">
    <property type="entry name" value="FI21225P1"/>
    <property type="match status" value="1"/>
</dbReference>
<keyword evidence="6" id="KW-1185">Reference proteome</keyword>
<sequence>MQDEIIESIRRFSVSDDPLSTSTAQTFVDAFAPLCYAQLSTTSDKAPSSSSNGVSAASELKQARSTALLTLASRSSSATAPTLRTKGASSRAERINENLGQLLTPVIRSRLADTTPHSLLSALHFFSALFSVLPAEAHDILTADGIIDLVLEAPDACNAVTRATSNSLPQLPSDQDLVSLAVAELISSASNSAATRKYLASQQAILDWLDINCLPRSSSSNAHAKRKSNAIAAVAGVADIKVYRAVAAEAAQGLTQAASSQPTSQQDHIRKIQEHKQERRRKDESLCQIVQAEMVAAASEQSASKACSSSIQEILQADYERTVKLSCLEVLAYLTAQPAFKQRVADDTKLLQILCASFSVAQSMTSDDKQTLDIDSERFDGALQLSLATILSNITAYPPSLTPEEKQVRRLGNFANAQGNKQGDDQADKDELLEKAHAVEKRCIAVLEAKGVETISAIAVAGPPPTSSKFATDSQDFTSGWKVNPSKSVRRACGNSLLALVTKQDRTVRGKAVQQGALKAALALSAPVLHSLLSFGKPEQKEAANGLFSRASGSSGAEVTSEDLAPLQALAKLLISLNPSLLFPSHDGLLSVASVTCSLLLYPSASRLQKFEALLALTNLASLSPEVGLKIAAFSLDTTNGYQAQQASQPFHGTSVLAQACEQLLMEDHSMVRRAWIELLVNLVQVEEVLDFFLSTGTTNPCQAGSDSKQDIQSRGERQDRVSLRLRMLLALSEVDEWAYVNRVSPDQSGKASKSSSESAGGEPSLATRLACLAILAMVTESKAAMNALLTLERLFPVLLSNLLLDRSKDDERNQWERADLLPANVDARRGTVGLEADVQLNAINLSLRASYVLLNVLYHLKESCDGDGDGNGNDNDKLKGGFEKGAVLSALQDTLGHHVVQLEKAAEPPHVEESRKGLLQVLAECLKLARDLNTV</sequence>
<gene>
    <name evidence="5" type="ORF">UHOR_08723</name>
</gene>
<protein>
    <recommendedName>
        <fullName evidence="4">UNC-45/Cro1/She4 central domain-containing protein</fullName>
    </recommendedName>
</protein>
<dbReference type="PANTHER" id="PTHR45994">
    <property type="entry name" value="FI21225P1"/>
    <property type="match status" value="1"/>
</dbReference>
<organism evidence="5 6">
    <name type="scientific">Ustilago hordei</name>
    <name type="common">Barley covered smut fungus</name>
    <dbReference type="NCBI Taxonomy" id="120017"/>
    <lineage>
        <taxon>Eukaryota</taxon>
        <taxon>Fungi</taxon>
        <taxon>Dikarya</taxon>
        <taxon>Basidiomycota</taxon>
        <taxon>Ustilaginomycotina</taxon>
        <taxon>Ustilaginomycetes</taxon>
        <taxon>Ustilaginales</taxon>
        <taxon>Ustilaginaceae</taxon>
        <taxon>Ustilago</taxon>
    </lineage>
</organism>
<dbReference type="EMBL" id="CAGI01000137">
    <property type="protein sequence ID" value="CCF48723.1"/>
    <property type="molecule type" value="Genomic_DNA"/>
</dbReference>
<feature type="compositionally biased region" description="Basic and acidic residues" evidence="3">
    <location>
        <begin position="267"/>
        <end position="280"/>
    </location>
</feature>
<proteinExistence type="predicted"/>
<evidence type="ECO:0000256" key="3">
    <source>
        <dbReference type="SAM" id="MobiDB-lite"/>
    </source>
</evidence>